<dbReference type="AlphaFoldDB" id="A0A3N7F950"/>
<sequence>MQTKFLQQKLSTATRQLNATRGGFISIILRGNQFRFKDLVINHLAFLYA</sequence>
<organism evidence="1">
    <name type="scientific">Populus trichocarpa</name>
    <name type="common">Western balsam poplar</name>
    <name type="synonym">Populus balsamifera subsp. trichocarpa</name>
    <dbReference type="NCBI Taxonomy" id="3694"/>
    <lineage>
        <taxon>Eukaryota</taxon>
        <taxon>Viridiplantae</taxon>
        <taxon>Streptophyta</taxon>
        <taxon>Embryophyta</taxon>
        <taxon>Tracheophyta</taxon>
        <taxon>Spermatophyta</taxon>
        <taxon>Magnoliopsida</taxon>
        <taxon>eudicotyledons</taxon>
        <taxon>Gunneridae</taxon>
        <taxon>Pentapetalae</taxon>
        <taxon>rosids</taxon>
        <taxon>fabids</taxon>
        <taxon>Malpighiales</taxon>
        <taxon>Salicaceae</taxon>
        <taxon>Saliceae</taxon>
        <taxon>Populus</taxon>
    </lineage>
</organism>
<reference evidence="1" key="2">
    <citation type="submission" date="2017-07" db="EMBL/GenBank/DDBJ databases">
        <title>WGS assembly of Populus trichocarpa.</title>
        <authorList>
            <person name="Tuskan G."/>
            <person name="Difazio S."/>
            <person name="Jansson S."/>
            <person name="Bohlmann J."/>
            <person name="Grigoriev I."/>
            <person name="Hellsten U."/>
            <person name="Putnam N."/>
            <person name="Ralph S."/>
            <person name="Rombauts S."/>
            <person name="Salamov A."/>
            <person name="Schein J."/>
            <person name="Sterck L."/>
            <person name="Aerts A."/>
            <person name="Bhalerao R."/>
            <person name="Bhalerao R."/>
            <person name="Blaudez D."/>
            <person name="Boerjan W."/>
            <person name="Brun A."/>
            <person name="Brunner A."/>
            <person name="Busov V."/>
            <person name="Campbell M."/>
            <person name="Carlson J."/>
            <person name="Chalot M."/>
            <person name="Chapman J."/>
            <person name="Chen G."/>
            <person name="Cooper D."/>
            <person name="Coutinho P."/>
            <person name="Couturier J."/>
            <person name="Covert S."/>
            <person name="Cronk Q."/>
            <person name="Cunningham R."/>
            <person name="Davis J."/>
            <person name="Degroeve S."/>
            <person name="Dejardin A."/>
            <person name="Depamphilis C."/>
            <person name="Detter J."/>
            <person name="Dirks B."/>
            <person name="Dubchak I."/>
            <person name="Duplessis S."/>
            <person name="Ehlting J."/>
            <person name="Ellis B."/>
            <person name="Gendler K."/>
            <person name="Goodstein D."/>
            <person name="Gribskov M."/>
            <person name="Grimwood J."/>
            <person name="Groover A."/>
            <person name="Gunter L."/>
            <person name="Hamberger B."/>
            <person name="Heinze B."/>
            <person name="Helariutta Y."/>
            <person name="Henrissat B."/>
            <person name="Holligan D."/>
            <person name="Holt R."/>
            <person name="Huang W."/>
            <person name="Islam-Faridi N."/>
            <person name="Jones S."/>
            <person name="Jones-Rhoades M."/>
            <person name="Jorgensen R."/>
            <person name="Joshi C."/>
            <person name="Kangasjarvi J."/>
            <person name="Karlsson J."/>
            <person name="Kelleher C."/>
            <person name="Kirkpatrick R."/>
            <person name="Kirst M."/>
            <person name="Kohler A."/>
            <person name="Kalluri U."/>
            <person name="Larimer F."/>
            <person name="Leebens-Mack J."/>
            <person name="Leple J."/>
            <person name="Locascio P."/>
            <person name="Lou Y."/>
            <person name="Lucas S."/>
            <person name="Martin F."/>
            <person name="Montanini B."/>
            <person name="Napoli C."/>
            <person name="Nelson D."/>
            <person name="Nelson C."/>
            <person name="Nieminen K."/>
            <person name="Nilsson O."/>
            <person name="Pereda V."/>
            <person name="Peter G."/>
            <person name="Philippe R."/>
            <person name="Pilate G."/>
            <person name="Poliakov A."/>
            <person name="Razumovskaya J."/>
            <person name="Richardson P."/>
            <person name="Rinaldi C."/>
            <person name="Ritland K."/>
            <person name="Rouze P."/>
            <person name="Ryaboy D."/>
            <person name="Schmutz J."/>
            <person name="Schrader J."/>
            <person name="Segerman B."/>
            <person name="Shin H."/>
            <person name="Siddiqui A."/>
            <person name="Sterky F."/>
            <person name="Terry A."/>
            <person name="Tsai C."/>
            <person name="Uberbacher E."/>
            <person name="Unneberg P."/>
            <person name="Vahala J."/>
            <person name="Wall K."/>
            <person name="Wessler S."/>
            <person name="Yang G."/>
            <person name="Yin T."/>
            <person name="Douglas C."/>
            <person name="Marra M."/>
            <person name="Sandberg G."/>
            <person name="Van De Peer Y."/>
            <person name="Rokhsar D."/>
        </authorList>
    </citation>
    <scope>NUCLEOTIDE SEQUENCE</scope>
    <source>
        <strain evidence="1">Nisqually-1</strain>
    </source>
</reference>
<accession>A0A3N7F950</accession>
<dbReference type="EMBL" id="KZ623350">
    <property type="protein sequence ID" value="RQO93263.1"/>
    <property type="molecule type" value="Genomic_DNA"/>
</dbReference>
<name>A0A3N7F950_POPTR</name>
<dbReference type="InParanoid" id="A0A3N7F950"/>
<protein>
    <submittedName>
        <fullName evidence="1">Uncharacterized protein</fullName>
    </submittedName>
</protein>
<reference evidence="1" key="1">
    <citation type="journal article" date="2006" name="Science">
        <title>The genome of black cottonwood, Populus trichocarpa (Torr. &amp; Gray).</title>
        <authorList>
            <person name="Tuskan G.A."/>
            <person name="Difazio S."/>
            <person name="Jansson S."/>
            <person name="Bohlmann J."/>
            <person name="Grigoriev I."/>
            <person name="Hellsten U."/>
            <person name="Putnam N."/>
            <person name="Ralph S."/>
            <person name="Rombauts S."/>
            <person name="Salamov A."/>
            <person name="Schein J."/>
            <person name="Sterck L."/>
            <person name="Aerts A."/>
            <person name="Bhalerao R.R."/>
            <person name="Bhalerao R.P."/>
            <person name="Blaudez D."/>
            <person name="Boerjan W."/>
            <person name="Brun A."/>
            <person name="Brunner A."/>
            <person name="Busov V."/>
            <person name="Campbell M."/>
            <person name="Carlson J."/>
            <person name="Chalot M."/>
            <person name="Chapman J."/>
            <person name="Chen G.L."/>
            <person name="Cooper D."/>
            <person name="Coutinho P.M."/>
            <person name="Couturier J."/>
            <person name="Covert S."/>
            <person name="Cronk Q."/>
            <person name="Cunningham R."/>
            <person name="Davis J."/>
            <person name="Degroeve S."/>
            <person name="Dejardin A."/>
            <person name="Depamphilis C."/>
            <person name="Detter J."/>
            <person name="Dirks B."/>
            <person name="Dubchak I."/>
            <person name="Duplessis S."/>
            <person name="Ehlting J."/>
            <person name="Ellis B."/>
            <person name="Gendler K."/>
            <person name="Goodstein D."/>
            <person name="Gribskov M."/>
            <person name="Grimwood J."/>
            <person name="Groover A."/>
            <person name="Gunter L."/>
            <person name="Hamberger B."/>
            <person name="Heinze B."/>
            <person name="Helariutta Y."/>
            <person name="Henrissat B."/>
            <person name="Holligan D."/>
            <person name="Holt R."/>
            <person name="Huang W."/>
            <person name="Islam-Faridi N."/>
            <person name="Jones S."/>
            <person name="Jones-Rhoades M."/>
            <person name="Jorgensen R."/>
            <person name="Joshi C."/>
            <person name="Kangasjarvi J."/>
            <person name="Karlsson J."/>
            <person name="Kelleher C."/>
            <person name="Kirkpatrick R."/>
            <person name="Kirst M."/>
            <person name="Kohler A."/>
            <person name="Kalluri U."/>
            <person name="Larimer F."/>
            <person name="Leebens-Mack J."/>
            <person name="Leple J.C."/>
            <person name="Locascio P."/>
            <person name="Lou Y."/>
            <person name="Lucas S."/>
            <person name="Martin F."/>
            <person name="Montanini B."/>
            <person name="Napoli C."/>
            <person name="Nelson D.R."/>
            <person name="Nelson C."/>
            <person name="Nieminen K."/>
            <person name="Nilsson O."/>
            <person name="Pereda V."/>
            <person name="Peter G."/>
            <person name="Philippe R."/>
            <person name="Pilate G."/>
            <person name="Poliakov A."/>
            <person name="Razumovskaya J."/>
            <person name="Richardson P."/>
            <person name="Rinaldi C."/>
            <person name="Ritland K."/>
            <person name="Rouze P."/>
            <person name="Ryaboy D."/>
            <person name="Schmutz J."/>
            <person name="Schrader J."/>
            <person name="Segerman B."/>
            <person name="Shin H."/>
            <person name="Siddiqui A."/>
            <person name="Sterky F."/>
            <person name="Terry A."/>
            <person name="Tsai C.J."/>
            <person name="Uberbacher E."/>
            <person name="Unneberg P."/>
            <person name="Vahala J."/>
            <person name="Wall K."/>
            <person name="Wessler S."/>
            <person name="Yang G."/>
            <person name="Yin T."/>
            <person name="Douglas C."/>
            <person name="Marra M."/>
            <person name="Sandberg G."/>
            <person name="Van de Peer Y."/>
            <person name="Rokhsar D."/>
        </authorList>
    </citation>
    <scope>NUCLEOTIDE SEQUENCE [LARGE SCALE GENOMIC DNA]</scope>
    <source>
        <strain evidence="1">Nisqually-1</strain>
    </source>
</reference>
<gene>
    <name evidence="1" type="ORF">POPTR_T031333</name>
</gene>
<proteinExistence type="predicted"/>
<evidence type="ECO:0000313" key="1">
    <source>
        <dbReference type="EMBL" id="RQO93263.1"/>
    </source>
</evidence>